<dbReference type="AlphaFoldDB" id="A0A8C4RR60"/>
<gene>
    <name evidence="8" type="primary">wdr95</name>
</gene>
<dbReference type="SUPFAM" id="SSF47473">
    <property type="entry name" value="EF-hand"/>
    <property type="match status" value="1"/>
</dbReference>
<evidence type="ECO:0000256" key="4">
    <source>
        <dbReference type="ARBA" id="ARBA00022837"/>
    </source>
</evidence>
<evidence type="ECO:0000256" key="1">
    <source>
        <dbReference type="ARBA" id="ARBA00022574"/>
    </source>
</evidence>
<keyword evidence="2" id="KW-0479">Metal-binding</keyword>
<keyword evidence="9" id="KW-1185">Reference proteome</keyword>
<dbReference type="GO" id="GO:0005509">
    <property type="term" value="F:calcium ion binding"/>
    <property type="evidence" value="ECO:0007669"/>
    <property type="project" value="InterPro"/>
</dbReference>
<dbReference type="PRINTS" id="PR00320">
    <property type="entry name" value="GPROTEINBRPT"/>
</dbReference>
<dbReference type="InterPro" id="IPR018247">
    <property type="entry name" value="EF_Hand_1_Ca_BS"/>
</dbReference>
<dbReference type="InterPro" id="IPR036322">
    <property type="entry name" value="WD40_repeat_dom_sf"/>
</dbReference>
<dbReference type="InterPro" id="IPR051242">
    <property type="entry name" value="WD-EF-hand_domain"/>
</dbReference>
<dbReference type="CDD" id="cd00051">
    <property type="entry name" value="EFh"/>
    <property type="match status" value="1"/>
</dbReference>
<dbReference type="PROSITE" id="PS00678">
    <property type="entry name" value="WD_REPEATS_1"/>
    <property type="match status" value="3"/>
</dbReference>
<dbReference type="InterPro" id="IPR002048">
    <property type="entry name" value="EF_hand_dom"/>
</dbReference>
<proteinExistence type="predicted"/>
<accession>A0A8C4RR60</accession>
<dbReference type="SUPFAM" id="SSF50978">
    <property type="entry name" value="WD40 repeat-like"/>
    <property type="match status" value="3"/>
</dbReference>
<feature type="region of interest" description="Disordered" evidence="6">
    <location>
        <begin position="942"/>
        <end position="969"/>
    </location>
</feature>
<dbReference type="CDD" id="cd00200">
    <property type="entry name" value="WD40"/>
    <property type="match status" value="1"/>
</dbReference>
<evidence type="ECO:0000256" key="3">
    <source>
        <dbReference type="ARBA" id="ARBA00022737"/>
    </source>
</evidence>
<dbReference type="InterPro" id="IPR011992">
    <property type="entry name" value="EF-hand-dom_pair"/>
</dbReference>
<dbReference type="PROSITE" id="PS50294">
    <property type="entry name" value="WD_REPEATS_REGION"/>
    <property type="match status" value="4"/>
</dbReference>
<dbReference type="InterPro" id="IPR019775">
    <property type="entry name" value="WD40_repeat_CS"/>
</dbReference>
<dbReference type="Gene3D" id="2.130.10.10">
    <property type="entry name" value="YVTN repeat-like/Quinoprotein amine dehydrogenase"/>
    <property type="match status" value="3"/>
</dbReference>
<dbReference type="Ensembl" id="ENSECRT00000006209.1">
    <property type="protein sequence ID" value="ENSECRP00000006110.1"/>
    <property type="gene ID" value="ENSECRG00000004074.1"/>
</dbReference>
<dbReference type="RefSeq" id="XP_028655163.1">
    <property type="nucleotide sequence ID" value="XM_028799330.2"/>
</dbReference>
<dbReference type="SMART" id="SM00054">
    <property type="entry name" value="EFh"/>
    <property type="match status" value="2"/>
</dbReference>
<protein>
    <submittedName>
        <fullName evidence="8">WD repeat-containing protein on Y chromosome-like</fullName>
    </submittedName>
</protein>
<dbReference type="SMART" id="SM00320">
    <property type="entry name" value="WD40"/>
    <property type="match status" value="11"/>
</dbReference>
<evidence type="ECO:0000259" key="7">
    <source>
        <dbReference type="PROSITE" id="PS50222"/>
    </source>
</evidence>
<dbReference type="InterPro" id="IPR020472">
    <property type="entry name" value="WD40_PAC1"/>
</dbReference>
<feature type="repeat" description="WD" evidence="5">
    <location>
        <begin position="519"/>
        <end position="560"/>
    </location>
</feature>
<evidence type="ECO:0000256" key="6">
    <source>
        <dbReference type="SAM" id="MobiDB-lite"/>
    </source>
</evidence>
<feature type="repeat" description="WD" evidence="5">
    <location>
        <begin position="618"/>
        <end position="650"/>
    </location>
</feature>
<evidence type="ECO:0000313" key="9">
    <source>
        <dbReference type="Proteomes" id="UP000694620"/>
    </source>
</evidence>
<dbReference type="GeneID" id="114649941"/>
<name>A0A8C4RR60_ERPCA</name>
<dbReference type="Proteomes" id="UP000694620">
    <property type="component" value="Chromosome 4"/>
</dbReference>
<feature type="repeat" description="WD" evidence="5">
    <location>
        <begin position="387"/>
        <end position="428"/>
    </location>
</feature>
<feature type="repeat" description="WD" evidence="5">
    <location>
        <begin position="774"/>
        <end position="808"/>
    </location>
</feature>
<keyword evidence="1 5" id="KW-0853">WD repeat</keyword>
<dbReference type="PROSITE" id="PS50222">
    <property type="entry name" value="EF_HAND_2"/>
    <property type="match status" value="2"/>
</dbReference>
<reference evidence="8" key="2">
    <citation type="submission" date="2025-08" db="UniProtKB">
        <authorList>
            <consortium name="Ensembl"/>
        </authorList>
    </citation>
    <scope>IDENTIFICATION</scope>
</reference>
<evidence type="ECO:0000256" key="2">
    <source>
        <dbReference type="ARBA" id="ARBA00022723"/>
    </source>
</evidence>
<dbReference type="PROSITE" id="PS00018">
    <property type="entry name" value="EF_HAND_1"/>
    <property type="match status" value="1"/>
</dbReference>
<dbReference type="PROSITE" id="PS50082">
    <property type="entry name" value="WD_REPEATS_2"/>
    <property type="match status" value="6"/>
</dbReference>
<organism evidence="8 9">
    <name type="scientific">Erpetoichthys calabaricus</name>
    <name type="common">Rope fish</name>
    <name type="synonym">Calamoichthys calabaricus</name>
    <dbReference type="NCBI Taxonomy" id="27687"/>
    <lineage>
        <taxon>Eukaryota</taxon>
        <taxon>Metazoa</taxon>
        <taxon>Chordata</taxon>
        <taxon>Craniata</taxon>
        <taxon>Vertebrata</taxon>
        <taxon>Euteleostomi</taxon>
        <taxon>Actinopterygii</taxon>
        <taxon>Polypteriformes</taxon>
        <taxon>Polypteridae</taxon>
        <taxon>Erpetoichthys</taxon>
    </lineage>
</organism>
<feature type="domain" description="EF-hand" evidence="7">
    <location>
        <begin position="10"/>
        <end position="45"/>
    </location>
</feature>
<dbReference type="InterPro" id="IPR015943">
    <property type="entry name" value="WD40/YVTN_repeat-like_dom_sf"/>
</dbReference>
<sequence length="969" mass="110095">MKIEERVSLENLQKLKEAFEEFEKNGGRSLDVANFRRLVKKCLGLRGISDEQIEELFKKIDYSANNNIDWDEFCTFMQLEFAEKEESIARKKEVNFILPATVTEISHGEPVLNIRSAPDNTVITVREDGTINYWSPELKLKRSKTVFDRPLNRTPKWVTDFTTMSQYNKLILGTGDREIQLYELSSLEPYCQVSGLETVPLRLDYCGTDIDECIILYGDDQGSVNVLIIKSVGEILRTWKKLPKVENIPNIGLESALLSDNISFIHWKVHDDWVTQIKYYDCIRAVISTSNHENSALVVGCTVGTTNVEQQMKEIKEICKDGKLKKGPVIIGPPQKRAEWDQTVFRVYKGVKTYDFCKDHNLLVTGGMDRIIRMWNPYVPGKPTGILRGHTAPVFYLHISSEDSRIYSVSSDNTVKIWDIQDQSCLFTANPKATRIRGDVFACHFAPALKTLYIATDSLAYLSLRIKPQPQPHLIVSHKEPVLCCRYNNEFRQVVSCTEGSVVKVWDYEKGNQVFEFCGAHDDSSITCMAFDNSGRRLVTGGRDGCLKIWNFNNGHCLRTLKKEGDSDEVSDCIYVTMNRNRYVMAVGWDRRIDIYFDQADDLHHVQKPQLHWQDDLRRGHKEDILCIAQCPPNLLATGSYDGEIIVWNMVSGHIYCRLRTPLPQDCSTVAGIDKSVSKVMFLKNCAKKNESTSSLVSSGPQGYINFWNLLNGGKHMGTFQASRLKLNITSIAVSADNLFLYAADQAGYVYVYNIQQYALQGPEQESPKMVNYWRAHLSNVTSLEIIDEDKIILSSSTDCTVRLWSMDGEFIGTFGQPEPWNIYTKNSWKHPAIPYEILVDPLSMPVHQVLQGESSVLDVINNGHNDSDATKPEPQCLQKFPRVLISDENINEEINKVHYPQGCGKRLRHEIYKDMNKPPNHGGPKAYHMLKCFEVNEAPSSYKKPDLSAAGTDPFLSNDTDNNSKDVL</sequence>
<keyword evidence="3" id="KW-0677">Repeat</keyword>
<feature type="repeat" description="WD" evidence="5">
    <location>
        <begin position="475"/>
        <end position="516"/>
    </location>
</feature>
<dbReference type="GeneTree" id="ENSGT00940000162967"/>
<keyword evidence="4" id="KW-0106">Calcium</keyword>
<dbReference type="InterPro" id="IPR001680">
    <property type="entry name" value="WD40_rpt"/>
</dbReference>
<dbReference type="Pfam" id="PF13499">
    <property type="entry name" value="EF-hand_7"/>
    <property type="match status" value="1"/>
</dbReference>
<evidence type="ECO:0000256" key="5">
    <source>
        <dbReference type="PROSITE-ProRule" id="PRU00221"/>
    </source>
</evidence>
<reference evidence="8" key="3">
    <citation type="submission" date="2025-09" db="UniProtKB">
        <authorList>
            <consortium name="Ensembl"/>
        </authorList>
    </citation>
    <scope>IDENTIFICATION</scope>
</reference>
<dbReference type="PANTHER" id="PTHR44324">
    <property type="entry name" value="WD40 REPEAT DOMAIN 95"/>
    <property type="match status" value="1"/>
</dbReference>
<reference evidence="8" key="1">
    <citation type="submission" date="2021-06" db="EMBL/GenBank/DDBJ databases">
        <authorList>
            <consortium name="Wellcome Sanger Institute Data Sharing"/>
        </authorList>
    </citation>
    <scope>NUCLEOTIDE SEQUENCE [LARGE SCALE GENOMIC DNA]</scope>
</reference>
<dbReference type="PANTHER" id="PTHR44324:SF4">
    <property type="entry name" value="WD40 REPEAT DOMAIN 95"/>
    <property type="match status" value="1"/>
</dbReference>
<dbReference type="Gene3D" id="1.10.238.10">
    <property type="entry name" value="EF-hand"/>
    <property type="match status" value="1"/>
</dbReference>
<dbReference type="Pfam" id="PF00400">
    <property type="entry name" value="WD40"/>
    <property type="match status" value="6"/>
</dbReference>
<feature type="repeat" description="WD" evidence="5">
    <location>
        <begin position="351"/>
        <end position="376"/>
    </location>
</feature>
<evidence type="ECO:0000313" key="8">
    <source>
        <dbReference type="Ensembl" id="ENSECRP00000006110.1"/>
    </source>
</evidence>
<feature type="domain" description="EF-hand" evidence="7">
    <location>
        <begin position="48"/>
        <end position="83"/>
    </location>
</feature>